<gene>
    <name evidence="1" type="ORF">BDP27DRAFT_1201569</name>
</gene>
<reference evidence="1" key="1">
    <citation type="submission" date="2020-11" db="EMBL/GenBank/DDBJ databases">
        <authorList>
            <consortium name="DOE Joint Genome Institute"/>
            <person name="Ahrendt S."/>
            <person name="Riley R."/>
            <person name="Andreopoulos W."/>
            <person name="Labutti K."/>
            <person name="Pangilinan J."/>
            <person name="Ruiz-Duenas F.J."/>
            <person name="Barrasa J.M."/>
            <person name="Sanchez-Garcia M."/>
            <person name="Camarero S."/>
            <person name="Miyauchi S."/>
            <person name="Serrano A."/>
            <person name="Linde D."/>
            <person name="Babiker R."/>
            <person name="Drula E."/>
            <person name="Ayuso-Fernandez I."/>
            <person name="Pacheco R."/>
            <person name="Padilla G."/>
            <person name="Ferreira P."/>
            <person name="Barriuso J."/>
            <person name="Kellner H."/>
            <person name="Castanera R."/>
            <person name="Alfaro M."/>
            <person name="Ramirez L."/>
            <person name="Pisabarro A.G."/>
            <person name="Kuo A."/>
            <person name="Tritt A."/>
            <person name="Lipzen A."/>
            <person name="He G."/>
            <person name="Yan M."/>
            <person name="Ng V."/>
            <person name="Cullen D."/>
            <person name="Martin F."/>
            <person name="Rosso M.-N."/>
            <person name="Henrissat B."/>
            <person name="Hibbett D."/>
            <person name="Martinez A.T."/>
            <person name="Grigoriev I.V."/>
        </authorList>
    </citation>
    <scope>NUCLEOTIDE SEQUENCE</scope>
    <source>
        <strain evidence="1">AH 40177</strain>
    </source>
</reference>
<dbReference type="AlphaFoldDB" id="A0A9P5TYQ3"/>
<feature type="non-terminal residue" evidence="1">
    <location>
        <position position="148"/>
    </location>
</feature>
<organism evidence="1 2">
    <name type="scientific">Rhodocollybia butyracea</name>
    <dbReference type="NCBI Taxonomy" id="206335"/>
    <lineage>
        <taxon>Eukaryota</taxon>
        <taxon>Fungi</taxon>
        <taxon>Dikarya</taxon>
        <taxon>Basidiomycota</taxon>
        <taxon>Agaricomycotina</taxon>
        <taxon>Agaricomycetes</taxon>
        <taxon>Agaricomycetidae</taxon>
        <taxon>Agaricales</taxon>
        <taxon>Marasmiineae</taxon>
        <taxon>Omphalotaceae</taxon>
        <taxon>Rhodocollybia</taxon>
    </lineage>
</organism>
<accession>A0A9P5TYQ3</accession>
<evidence type="ECO:0000313" key="1">
    <source>
        <dbReference type="EMBL" id="KAF9059464.1"/>
    </source>
</evidence>
<comment type="caution">
    <text evidence="1">The sequence shown here is derived from an EMBL/GenBank/DDBJ whole genome shotgun (WGS) entry which is preliminary data.</text>
</comment>
<keyword evidence="2" id="KW-1185">Reference proteome</keyword>
<proteinExistence type="predicted"/>
<protein>
    <submittedName>
        <fullName evidence="1">Uncharacterized protein</fullName>
    </submittedName>
</protein>
<dbReference type="Proteomes" id="UP000772434">
    <property type="component" value="Unassembled WGS sequence"/>
</dbReference>
<dbReference type="OrthoDB" id="3025659at2759"/>
<name>A0A9P5TYQ3_9AGAR</name>
<sequence>LKDDDSLATIKNPPNQLGFEHLHSNAKPQILPLLEKCAASLRNTNTAPTIINQIHMPPEFSQRSISPVYTRDAHARDAHTSPPITAKLVEGLMGPNMDIPAFCKMYELTPDVIAHLTENGLMKTKAFQHVTLDDLKEMSFKLGEIASL</sequence>
<feature type="non-terminal residue" evidence="1">
    <location>
        <position position="1"/>
    </location>
</feature>
<evidence type="ECO:0000313" key="2">
    <source>
        <dbReference type="Proteomes" id="UP000772434"/>
    </source>
</evidence>
<dbReference type="EMBL" id="JADNRY010000300">
    <property type="protein sequence ID" value="KAF9059464.1"/>
    <property type="molecule type" value="Genomic_DNA"/>
</dbReference>